<feature type="compositionally biased region" description="Polar residues" evidence="7">
    <location>
        <begin position="1230"/>
        <end position="1239"/>
    </location>
</feature>
<keyword evidence="6 8" id="KW-0472">Membrane</keyword>
<evidence type="ECO:0000256" key="6">
    <source>
        <dbReference type="ARBA" id="ARBA00023136"/>
    </source>
</evidence>
<evidence type="ECO:0000256" key="5">
    <source>
        <dbReference type="ARBA" id="ARBA00022989"/>
    </source>
</evidence>
<feature type="domain" description="CSC1/OSCA1-like cytosolic" evidence="11">
    <location>
        <begin position="357"/>
        <end position="571"/>
    </location>
</feature>
<feature type="region of interest" description="Disordered" evidence="7">
    <location>
        <begin position="1209"/>
        <end position="1259"/>
    </location>
</feature>
<evidence type="ECO:0000259" key="10">
    <source>
        <dbReference type="Pfam" id="PF13967"/>
    </source>
</evidence>
<feature type="transmembrane region" description="Helical" evidence="8">
    <location>
        <begin position="52"/>
        <end position="75"/>
    </location>
</feature>
<feature type="region of interest" description="Disordered" evidence="7">
    <location>
        <begin position="123"/>
        <end position="237"/>
    </location>
</feature>
<dbReference type="Pfam" id="PF14703">
    <property type="entry name" value="PHM7_cyt"/>
    <property type="match status" value="1"/>
</dbReference>
<feature type="transmembrane region" description="Helical" evidence="8">
    <location>
        <begin position="778"/>
        <end position="799"/>
    </location>
</feature>
<feature type="domain" description="CSC1/OSCA1-like 7TM region" evidence="9">
    <location>
        <begin position="918"/>
        <end position="1001"/>
    </location>
</feature>
<dbReference type="PANTHER" id="PTHR13018:SF5">
    <property type="entry name" value="RE44586P"/>
    <property type="match status" value="1"/>
</dbReference>
<feature type="region of interest" description="Disordered" evidence="7">
    <location>
        <begin position="869"/>
        <end position="898"/>
    </location>
</feature>
<evidence type="ECO:0000313" key="13">
    <source>
        <dbReference type="Proteomes" id="UP000717515"/>
    </source>
</evidence>
<feature type="transmembrane region" description="Helical" evidence="8">
    <location>
        <begin position="819"/>
        <end position="840"/>
    </location>
</feature>
<feature type="compositionally biased region" description="Polar residues" evidence="7">
    <location>
        <begin position="176"/>
        <end position="192"/>
    </location>
</feature>
<feature type="compositionally biased region" description="Low complexity" evidence="7">
    <location>
        <begin position="213"/>
        <end position="224"/>
    </location>
</feature>
<dbReference type="InterPro" id="IPR032880">
    <property type="entry name" value="CSC1/OSCA1-like_N"/>
</dbReference>
<feature type="domain" description="CSC1/OSCA1-like 7TM region" evidence="9">
    <location>
        <begin position="727"/>
        <end position="852"/>
    </location>
</feature>
<feature type="region of interest" description="Disordered" evidence="7">
    <location>
        <begin position="1125"/>
        <end position="1145"/>
    </location>
</feature>
<evidence type="ECO:0000256" key="7">
    <source>
        <dbReference type="SAM" id="MobiDB-lite"/>
    </source>
</evidence>
<feature type="domain" description="CSC1/OSCA1-like N-terminal transmembrane" evidence="10">
    <location>
        <begin position="237"/>
        <end position="336"/>
    </location>
</feature>
<comment type="subcellular location">
    <subcellularLocation>
        <location evidence="1">Membrane</location>
        <topology evidence="1">Multi-pass membrane protein</topology>
    </subcellularLocation>
</comment>
<feature type="transmembrane region" description="Helical" evidence="8">
    <location>
        <begin position="943"/>
        <end position="973"/>
    </location>
</feature>
<organism evidence="12 13">
    <name type="scientific">Mortierella alpina</name>
    <name type="common">Oleaginous fungus</name>
    <name type="synonym">Mortierella renispora</name>
    <dbReference type="NCBI Taxonomy" id="64518"/>
    <lineage>
        <taxon>Eukaryota</taxon>
        <taxon>Fungi</taxon>
        <taxon>Fungi incertae sedis</taxon>
        <taxon>Mucoromycota</taxon>
        <taxon>Mortierellomycotina</taxon>
        <taxon>Mortierellomycetes</taxon>
        <taxon>Mortierellales</taxon>
        <taxon>Mortierellaceae</taxon>
        <taxon>Mortierella</taxon>
    </lineage>
</organism>
<dbReference type="GO" id="GO:0005227">
    <property type="term" value="F:calcium-activated cation channel activity"/>
    <property type="evidence" value="ECO:0007669"/>
    <property type="project" value="InterPro"/>
</dbReference>
<feature type="domain" description="CSC1/OSCA1-like N-terminal transmembrane" evidence="10">
    <location>
        <begin position="57"/>
        <end position="112"/>
    </location>
</feature>
<keyword evidence="3" id="KW-0813">Transport</keyword>
<dbReference type="GO" id="GO:0005886">
    <property type="term" value="C:plasma membrane"/>
    <property type="evidence" value="ECO:0007669"/>
    <property type="project" value="TreeGrafter"/>
</dbReference>
<dbReference type="InterPro" id="IPR045122">
    <property type="entry name" value="Csc1-like"/>
</dbReference>
<feature type="transmembrane region" description="Helical" evidence="8">
    <location>
        <begin position="994"/>
        <end position="1015"/>
    </location>
</feature>
<feature type="transmembrane region" description="Helical" evidence="8">
    <location>
        <begin position="315"/>
        <end position="334"/>
    </location>
</feature>
<feature type="transmembrane region" description="Helical" evidence="8">
    <location>
        <begin position="688"/>
        <end position="713"/>
    </location>
</feature>
<proteinExistence type="inferred from homology"/>
<evidence type="ECO:0000256" key="2">
    <source>
        <dbReference type="ARBA" id="ARBA00007779"/>
    </source>
</evidence>
<feature type="transmembrane region" description="Helical" evidence="8">
    <location>
        <begin position="733"/>
        <end position="757"/>
    </location>
</feature>
<evidence type="ECO:0000256" key="8">
    <source>
        <dbReference type="SAM" id="Phobius"/>
    </source>
</evidence>
<feature type="region of interest" description="Disordered" evidence="7">
    <location>
        <begin position="1562"/>
        <end position="1581"/>
    </location>
</feature>
<evidence type="ECO:0000259" key="11">
    <source>
        <dbReference type="Pfam" id="PF14703"/>
    </source>
</evidence>
<keyword evidence="4 8" id="KW-0812">Transmembrane</keyword>
<feature type="region of interest" description="Disordered" evidence="7">
    <location>
        <begin position="1354"/>
        <end position="1432"/>
    </location>
</feature>
<dbReference type="PANTHER" id="PTHR13018">
    <property type="entry name" value="PROBABLE MEMBRANE PROTEIN DUF221-RELATED"/>
    <property type="match status" value="1"/>
</dbReference>
<dbReference type="Pfam" id="PF02714">
    <property type="entry name" value="RSN1_7TM"/>
    <property type="match status" value="2"/>
</dbReference>
<dbReference type="InterPro" id="IPR003864">
    <property type="entry name" value="CSC1/OSCA1-like_7TM"/>
</dbReference>
<protein>
    <submittedName>
        <fullName evidence="12">Uncharacterized protein</fullName>
    </submittedName>
</protein>
<dbReference type="Pfam" id="PF13967">
    <property type="entry name" value="RSN1_TM"/>
    <property type="match status" value="2"/>
</dbReference>
<reference evidence="12" key="1">
    <citation type="submission" date="2021-07" db="EMBL/GenBank/DDBJ databases">
        <title>Draft genome of Mortierella alpina, strain LL118, isolated from an aspen leaf litter sample.</title>
        <authorList>
            <person name="Yang S."/>
            <person name="Vinatzer B.A."/>
        </authorList>
    </citation>
    <scope>NUCLEOTIDE SEQUENCE</scope>
    <source>
        <strain evidence="12">LL118</strain>
    </source>
</reference>
<feature type="compositionally biased region" description="Polar residues" evidence="7">
    <location>
        <begin position="146"/>
        <end position="161"/>
    </location>
</feature>
<evidence type="ECO:0000256" key="1">
    <source>
        <dbReference type="ARBA" id="ARBA00004141"/>
    </source>
</evidence>
<evidence type="ECO:0000259" key="9">
    <source>
        <dbReference type="Pfam" id="PF02714"/>
    </source>
</evidence>
<dbReference type="EMBL" id="JAIFTL010000111">
    <property type="protein sequence ID" value="KAG9323207.1"/>
    <property type="molecule type" value="Genomic_DNA"/>
</dbReference>
<evidence type="ECO:0000256" key="4">
    <source>
        <dbReference type="ARBA" id="ARBA00022692"/>
    </source>
</evidence>
<evidence type="ECO:0000256" key="3">
    <source>
        <dbReference type="ARBA" id="ARBA00022448"/>
    </source>
</evidence>
<name>A0A9P8A2L9_MORAP</name>
<evidence type="ECO:0000313" key="12">
    <source>
        <dbReference type="EMBL" id="KAG9323207.1"/>
    </source>
</evidence>
<sequence>MGGHSSSHEGRVVLATTSIIPTISPTTMTQLIPTDSLSEPHALRFFQQTASPALNCAIVFSSLLSIAAVLLFSWVRRKRGSIYGSRQFFVREEHRAEPLSNGFFGWVESLVFFERKIKQQQQLSTHESVDEVNGTSGNGDAAAAPSQPNHTQELGTSSQAKSRVGFWGRLHKGPSDANNTAQGMARTSSQGAVQGEKATDSQASVQASIPPASSNLSESSSTSSQNPQTHQPDAEERAQQAVIAKIGLDHYLFIRFLKMLLKLSIIIAILAVGALVPLYSAGQSGEEILSSLEVVSHLKRVEMLHIGNVTDNERLWATVMVTIIFSAVIILWAWSELMMFLKLRQEYLIRAASRYSSRVVLLQNLPPNLRSVPALKEAFDAAPGGGVEYVYLVRDMTTLEKAVKRRQVALDRLEETESRYMDAIARASAMVSTTTLSMRSRSWIGRSVDHFKACFGPGSTTAGISKSSDEEEYVGHLKLYQLGDVLPQLSLSDLSGSMPSGNVADGAGRISGENANDSSSASGLAVLKWYQKPRRPRHYVGLPLISKRQDSIRYYRGEVCRLNKEIAQAYQGQIQAMATDMQSPSKSGTGQSSALRQARAMARNLISDAPAVTATAVSEAANASQIVVLPSAFVLMRTRAGAKAVATAALENDRYSGVQRLLGNPPRDIEWEVVGQTKSRTAHLMSRVAIFGIGSIVCVGSGFAVSAIASMVVHQGWRRVLEEEVDIPIATGAYLVQGVLAPLLLSILLFAGSWVVNALSQYWRQVSKTQTELLSLRFYFVFLAINMIVVHPIVLLTFSWRESAAVGVDTFADFLAHAVPSYCSFVSTYTLVFGLSLPLYHLLQLPRLWATLPAITLWSALGPLSWRKSTRSSHPSSKDDQQNRNSSDTPESDQRTSSISSLSTTTAFEANFAPAPTQTPRQAFQIRQPPFLNLQSVYPHVGLLFALSLAMAPMAPVLVLLWVFVLIISNLCYRHLVFQVVTTKSQSGGLHYLQAIKFTLFPTLACPPLLLVVYMVSRQAWIQAGFAVVMLLAVLVMRVLVGIQFRKREESMLRRVEKRLVDPKTRLLHSKASAGTQGSAVSGVRTPLQVEGTQTNMLMSTNVAPSSDNATLNLSHLSPFEHGANASFVSHDGGDEDDDENTHEYEVNNDLRRGGRRRIKRMMQRPTTIIGQVRSSLASTMSAGGSRPKSMPLFDLDRYEKEIVGMGFAPENKLPSSEELEGLDEGQMGESRTSGTGLASISFPPGVHMPRENLHSRNSSLARAYTTATGGHADRSSSSSFGPGYGVSDLVEGFFSDYPGRRAMVTKSILSKAEEEEEIKEAKYREIVKALRRASSVASRKMPELMASNERNEFGAAGSQQQQQQQQRRVRVAGPAAPSFNGLETVQESEVTGQFTRRASPSPGGRSALTSTATKAKNRASLPALLNPRPTHGNNNSPHLAWQRNRNDACSNVSASSEMSARAMVGRGAPSLPVLLIHRETAVVAKENNRIQGLYLNPVLQEAKTRVVVWLPSQTELSFLGASGKDGALFGRCRYHSSKANGPAASSAATQFGSESSLVLPLTGTESESSPRHDRSTFGQSTSTLAPLDIAATQQSTRHNKYPCTCHLYQEVMKAVADAVALADQEIRDLRIVGLTVWLDSRHVVWGEEGEEDGRLGDRVMMSTGPAALLGGFDGFETTAAVAAGAASFIGQASAMQKQVGDGLLSWLELDEDGNDQSCPGQGAAGIIGGSMGVIMKRPIGCYGKLVGDGEEGDFSKGSVE</sequence>
<gene>
    <name evidence="12" type="ORF">KVV02_002996</name>
</gene>
<feature type="compositionally biased region" description="Polar residues" evidence="7">
    <location>
        <begin position="1382"/>
        <end position="1399"/>
    </location>
</feature>
<dbReference type="Proteomes" id="UP000717515">
    <property type="component" value="Unassembled WGS sequence"/>
</dbReference>
<dbReference type="InterPro" id="IPR027815">
    <property type="entry name" value="CSC1/OSCA1-like_cyt"/>
</dbReference>
<comment type="caution">
    <text evidence="12">The sequence shown here is derived from an EMBL/GenBank/DDBJ whole genome shotgun (WGS) entry which is preliminary data.</text>
</comment>
<accession>A0A9P8A2L9</accession>
<feature type="transmembrane region" description="Helical" evidence="8">
    <location>
        <begin position="1021"/>
        <end position="1045"/>
    </location>
</feature>
<comment type="similarity">
    <text evidence="2">Belongs to the CSC1 (TC 1.A.17) family.</text>
</comment>
<keyword evidence="5 8" id="KW-1133">Transmembrane helix</keyword>
<feature type="transmembrane region" description="Helical" evidence="8">
    <location>
        <begin position="260"/>
        <end position="280"/>
    </location>
</feature>